<reference evidence="3 4" key="1">
    <citation type="submission" date="2024-04" db="EMBL/GenBank/DDBJ databases">
        <authorList>
            <consortium name="Genoscope - CEA"/>
            <person name="William W."/>
        </authorList>
    </citation>
    <scope>NUCLEOTIDE SEQUENCE [LARGE SCALE GENOMIC DNA]</scope>
</reference>
<proteinExistence type="predicted"/>
<protein>
    <recommendedName>
        <fullName evidence="5">EMI domain-containing protein</fullName>
    </recommendedName>
</protein>
<feature type="chain" id="PRO_5043651611" description="EMI domain-containing protein" evidence="2">
    <location>
        <begin position="26"/>
        <end position="220"/>
    </location>
</feature>
<sequence>MVLMGLRSFLFTLLLFIISTTLSRAMWCTRLKRVTHVESYVVLAQCSHAYKAKCGWFTSKECTYYELVECPVEQNRTVEKYMIIEECCQGYELDPINNITCIKKHDNISAEVTTVDSVIESGLSFRGHEEITTVDSVIESGLLFKGHAEGVHYYDAASDSTLLELSHGAYAGIICTAIFVLCVSVLIIIHILKRNRNTKLKQDVVKVEMDVTEKMIPAQT</sequence>
<dbReference type="AlphaFoldDB" id="A0AAV2IAH4"/>
<evidence type="ECO:0000256" key="1">
    <source>
        <dbReference type="SAM" id="Phobius"/>
    </source>
</evidence>
<comment type="caution">
    <text evidence="3">The sequence shown here is derived from an EMBL/GenBank/DDBJ whole genome shotgun (WGS) entry which is preliminary data.</text>
</comment>
<dbReference type="Proteomes" id="UP001497497">
    <property type="component" value="Unassembled WGS sequence"/>
</dbReference>
<evidence type="ECO:0000256" key="2">
    <source>
        <dbReference type="SAM" id="SignalP"/>
    </source>
</evidence>
<keyword evidence="1" id="KW-0812">Transmembrane</keyword>
<feature type="signal peptide" evidence="2">
    <location>
        <begin position="1"/>
        <end position="25"/>
    </location>
</feature>
<keyword evidence="1" id="KW-1133">Transmembrane helix</keyword>
<name>A0AAV2IAH4_LYMST</name>
<evidence type="ECO:0000313" key="3">
    <source>
        <dbReference type="EMBL" id="CAL1543029.1"/>
    </source>
</evidence>
<evidence type="ECO:0000313" key="4">
    <source>
        <dbReference type="Proteomes" id="UP001497497"/>
    </source>
</evidence>
<keyword evidence="2" id="KW-0732">Signal</keyword>
<gene>
    <name evidence="3" type="ORF">GSLYS_00016563001</name>
</gene>
<organism evidence="3 4">
    <name type="scientific">Lymnaea stagnalis</name>
    <name type="common">Great pond snail</name>
    <name type="synonym">Helix stagnalis</name>
    <dbReference type="NCBI Taxonomy" id="6523"/>
    <lineage>
        <taxon>Eukaryota</taxon>
        <taxon>Metazoa</taxon>
        <taxon>Spiralia</taxon>
        <taxon>Lophotrochozoa</taxon>
        <taxon>Mollusca</taxon>
        <taxon>Gastropoda</taxon>
        <taxon>Heterobranchia</taxon>
        <taxon>Euthyneura</taxon>
        <taxon>Panpulmonata</taxon>
        <taxon>Hygrophila</taxon>
        <taxon>Lymnaeoidea</taxon>
        <taxon>Lymnaeidae</taxon>
        <taxon>Lymnaea</taxon>
    </lineage>
</organism>
<feature type="transmembrane region" description="Helical" evidence="1">
    <location>
        <begin position="169"/>
        <end position="192"/>
    </location>
</feature>
<keyword evidence="4" id="KW-1185">Reference proteome</keyword>
<accession>A0AAV2IAH4</accession>
<dbReference type="EMBL" id="CAXITT010000520">
    <property type="protein sequence ID" value="CAL1543029.1"/>
    <property type="molecule type" value="Genomic_DNA"/>
</dbReference>
<keyword evidence="1" id="KW-0472">Membrane</keyword>
<evidence type="ECO:0008006" key="5">
    <source>
        <dbReference type="Google" id="ProtNLM"/>
    </source>
</evidence>